<dbReference type="PANTHER" id="PTHR36930">
    <property type="entry name" value="METAL-SULFUR CLUSTER BIOSYNTHESIS PROTEINS YUAD-RELATED"/>
    <property type="match status" value="1"/>
</dbReference>
<proteinExistence type="predicted"/>
<reference evidence="3" key="1">
    <citation type="journal article" date="2019" name="Int. J. Syst. Evol. Microbiol.">
        <title>The Global Catalogue of Microorganisms (GCM) 10K type strain sequencing project: providing services to taxonomists for standard genome sequencing and annotation.</title>
        <authorList>
            <consortium name="The Broad Institute Genomics Platform"/>
            <consortium name="The Broad Institute Genome Sequencing Center for Infectious Disease"/>
            <person name="Wu L."/>
            <person name="Ma J."/>
        </authorList>
    </citation>
    <scope>NUCLEOTIDE SEQUENCE [LARGE SCALE GENOMIC DNA]</scope>
    <source>
        <strain evidence="3">JCM 14969</strain>
    </source>
</reference>
<sequence>MRIDSVNRDVQHRFSKAPVEEIRLVEGVGVEGDAHAGATVQHLHLIRKDRTAPNLRQVHLIQRELFDELATKGHDVSPGDLGENITTAGVDLFELPTGTKLHLGDTAIVTVTGLRDPCSQINGLQKGLLKQVLGKAEDGTVIRRVGIMGVVTVGGLVRPGDPLTVVLPAEPHEPLELV</sequence>
<dbReference type="InterPro" id="IPR005302">
    <property type="entry name" value="MoCF_Sase_C"/>
</dbReference>
<dbReference type="SUPFAM" id="SSF50800">
    <property type="entry name" value="PK beta-barrel domain-like"/>
    <property type="match status" value="1"/>
</dbReference>
<dbReference type="Gene3D" id="2.40.33.20">
    <property type="entry name" value="PK beta-barrel domain-like"/>
    <property type="match status" value="1"/>
</dbReference>
<evidence type="ECO:0000313" key="2">
    <source>
        <dbReference type="EMBL" id="GAA1555873.1"/>
    </source>
</evidence>
<dbReference type="EMBL" id="BAAAOS010000007">
    <property type="protein sequence ID" value="GAA1555873.1"/>
    <property type="molecule type" value="Genomic_DNA"/>
</dbReference>
<gene>
    <name evidence="2" type="ORF">GCM10009789_06560</name>
</gene>
<dbReference type="Proteomes" id="UP001500393">
    <property type="component" value="Unassembled WGS sequence"/>
</dbReference>
<protein>
    <submittedName>
        <fullName evidence="2">MOSC domain-containing protein</fullName>
    </submittedName>
</protein>
<dbReference type="InterPro" id="IPR011037">
    <property type="entry name" value="Pyrv_Knase-like_insert_dom_sf"/>
</dbReference>
<comment type="caution">
    <text evidence="2">The sequence shown here is derived from an EMBL/GenBank/DDBJ whole genome shotgun (WGS) entry which is preliminary data.</text>
</comment>
<name>A0ABP4N598_9ACTN</name>
<keyword evidence="3" id="KW-1185">Reference proteome</keyword>
<dbReference type="InterPro" id="IPR052716">
    <property type="entry name" value="MOSC_domain"/>
</dbReference>
<dbReference type="Pfam" id="PF03473">
    <property type="entry name" value="MOSC"/>
    <property type="match status" value="1"/>
</dbReference>
<organism evidence="2 3">
    <name type="scientific">Kribbella sancticallisti</name>
    <dbReference type="NCBI Taxonomy" id="460087"/>
    <lineage>
        <taxon>Bacteria</taxon>
        <taxon>Bacillati</taxon>
        <taxon>Actinomycetota</taxon>
        <taxon>Actinomycetes</taxon>
        <taxon>Propionibacteriales</taxon>
        <taxon>Kribbellaceae</taxon>
        <taxon>Kribbella</taxon>
    </lineage>
</organism>
<accession>A0ABP4N598</accession>
<dbReference type="RefSeq" id="WP_344209550.1">
    <property type="nucleotide sequence ID" value="NZ_BAAAOS010000007.1"/>
</dbReference>
<evidence type="ECO:0000259" key="1">
    <source>
        <dbReference type="PROSITE" id="PS51340"/>
    </source>
</evidence>
<dbReference type="PANTHER" id="PTHR36930:SF1">
    <property type="entry name" value="MOSC DOMAIN-CONTAINING PROTEIN"/>
    <property type="match status" value="1"/>
</dbReference>
<evidence type="ECO:0000313" key="3">
    <source>
        <dbReference type="Proteomes" id="UP001500393"/>
    </source>
</evidence>
<feature type="domain" description="MOSC" evidence="1">
    <location>
        <begin position="17"/>
        <end position="166"/>
    </location>
</feature>
<dbReference type="PROSITE" id="PS51340">
    <property type="entry name" value="MOSC"/>
    <property type="match status" value="1"/>
</dbReference>